<feature type="transmembrane region" description="Helical" evidence="2">
    <location>
        <begin position="343"/>
        <end position="367"/>
    </location>
</feature>
<organism evidence="3 4">
    <name type="scientific">Streptomyces millisiae</name>
    <dbReference type="NCBI Taxonomy" id="3075542"/>
    <lineage>
        <taxon>Bacteria</taxon>
        <taxon>Bacillati</taxon>
        <taxon>Actinomycetota</taxon>
        <taxon>Actinomycetes</taxon>
        <taxon>Kitasatosporales</taxon>
        <taxon>Streptomycetaceae</taxon>
        <taxon>Streptomyces</taxon>
    </lineage>
</organism>
<reference evidence="4" key="1">
    <citation type="submission" date="2023-07" db="EMBL/GenBank/DDBJ databases">
        <title>30 novel species of actinomycetes from the DSMZ collection.</title>
        <authorList>
            <person name="Nouioui I."/>
        </authorList>
    </citation>
    <scope>NUCLEOTIDE SEQUENCE [LARGE SCALE GENOMIC DNA]</scope>
    <source>
        <strain evidence="4">DSM 44918</strain>
    </source>
</reference>
<feature type="transmembrane region" description="Helical" evidence="2">
    <location>
        <begin position="160"/>
        <end position="180"/>
    </location>
</feature>
<evidence type="ECO:0000313" key="4">
    <source>
        <dbReference type="Proteomes" id="UP001183420"/>
    </source>
</evidence>
<dbReference type="InterPro" id="IPR045931">
    <property type="entry name" value="DUF6350"/>
</dbReference>
<keyword evidence="2" id="KW-0472">Membrane</keyword>
<gene>
    <name evidence="3" type="ORF">RNC47_13975</name>
</gene>
<proteinExistence type="predicted"/>
<evidence type="ECO:0000256" key="1">
    <source>
        <dbReference type="SAM" id="MobiDB-lite"/>
    </source>
</evidence>
<feature type="transmembrane region" description="Helical" evidence="2">
    <location>
        <begin position="78"/>
        <end position="97"/>
    </location>
</feature>
<feature type="transmembrane region" description="Helical" evidence="2">
    <location>
        <begin position="301"/>
        <end position="323"/>
    </location>
</feature>
<keyword evidence="2" id="KW-0812">Transmembrane</keyword>
<sequence>MWDLSLGRFRVRWWLEGALAAALGLAVVTVPVLLLWTVTPYPGIGPGVALRTAADLWLLGHGVELVRTDTLSGVPAPVGLTPLLLAVLPAALLYRAARGTGPAAALSILAGYLVVAAGAAAVGTVPYESAARLPLFAGAVTLVAALAAGDGRVGAAGRAAFAGAVACCGVGALLAAGALLSHAGVAQEVFAALTDEWSGRIGLLLLAGALAPNAAVWAASYGLGPGFTLGADSLVGPLAVRGEPALPEFPLLAMAPAGPLDAPWAWAVVALVPAAVVLVVAWFVAHAAVPVRDSRAMADGWWATAGTALLAALGAGLVMGGLAALAGGPLGTAAMAEFGPEPYLVAGATAAWTAALATPVALTLRAWRLRGTRKPREQRILEELRLTPARRSTGGAGWGAGSRRMPGTGR</sequence>
<dbReference type="Proteomes" id="UP001183420">
    <property type="component" value="Unassembled WGS sequence"/>
</dbReference>
<feature type="transmembrane region" description="Helical" evidence="2">
    <location>
        <begin position="264"/>
        <end position="289"/>
    </location>
</feature>
<dbReference type="EMBL" id="JAVREM010000013">
    <property type="protein sequence ID" value="MDT0319446.1"/>
    <property type="molecule type" value="Genomic_DNA"/>
</dbReference>
<feature type="transmembrane region" description="Helical" evidence="2">
    <location>
        <begin position="103"/>
        <end position="123"/>
    </location>
</feature>
<keyword evidence="2" id="KW-1133">Transmembrane helix</keyword>
<feature type="transmembrane region" description="Helical" evidence="2">
    <location>
        <begin position="12"/>
        <end position="36"/>
    </location>
</feature>
<feature type="transmembrane region" description="Helical" evidence="2">
    <location>
        <begin position="201"/>
        <end position="223"/>
    </location>
</feature>
<dbReference type="RefSeq" id="WP_311598730.1">
    <property type="nucleotide sequence ID" value="NZ_JAVREM010000013.1"/>
</dbReference>
<feature type="region of interest" description="Disordered" evidence="1">
    <location>
        <begin position="391"/>
        <end position="410"/>
    </location>
</feature>
<dbReference type="Pfam" id="PF19877">
    <property type="entry name" value="DUF6350"/>
    <property type="match status" value="1"/>
</dbReference>
<evidence type="ECO:0000313" key="3">
    <source>
        <dbReference type="EMBL" id="MDT0319446.1"/>
    </source>
</evidence>
<evidence type="ECO:0000256" key="2">
    <source>
        <dbReference type="SAM" id="Phobius"/>
    </source>
</evidence>
<name>A0ABU2LPC8_9ACTN</name>
<comment type="caution">
    <text evidence="3">The sequence shown here is derived from an EMBL/GenBank/DDBJ whole genome shotgun (WGS) entry which is preliminary data.</text>
</comment>
<protein>
    <submittedName>
        <fullName evidence="3">DUF6350 family protein</fullName>
    </submittedName>
</protein>
<keyword evidence="4" id="KW-1185">Reference proteome</keyword>
<accession>A0ABU2LPC8</accession>